<dbReference type="OrthoDB" id="9789030at2"/>
<keyword evidence="2" id="KW-0479">Metal-binding</keyword>
<sequence>MSQYKIKFNRKRCIACEACLVHCKAKNKVPAGLSYNKLTVGDYEEKDGKPKLKLNYRACYHCPDPACVPACPTEAIHIREEDGIVWIDQDACIGCQQCIEACPWDVPVYDEEQNLTFKCDYCRDLVDQGMDPACVAGCTAKALSFVKK</sequence>
<feature type="domain" description="4Fe-4S ferredoxin-type" evidence="5">
    <location>
        <begin position="83"/>
        <end position="112"/>
    </location>
</feature>
<dbReference type="PANTHER" id="PTHR43177">
    <property type="entry name" value="PROTEIN NRFC"/>
    <property type="match status" value="1"/>
</dbReference>
<gene>
    <name evidence="6" type="ORF">DQK91_15075</name>
</gene>
<dbReference type="PANTHER" id="PTHR43177:SF3">
    <property type="entry name" value="PROTEIN NRFC HOMOLOG"/>
    <property type="match status" value="1"/>
</dbReference>
<evidence type="ECO:0000259" key="5">
    <source>
        <dbReference type="PROSITE" id="PS51379"/>
    </source>
</evidence>
<dbReference type="GO" id="GO:0046872">
    <property type="term" value="F:metal ion binding"/>
    <property type="evidence" value="ECO:0007669"/>
    <property type="project" value="UniProtKB-KW"/>
</dbReference>
<keyword evidence="3" id="KW-0408">Iron</keyword>
<dbReference type="Proteomes" id="UP000434052">
    <property type="component" value="Unassembled WGS sequence"/>
</dbReference>
<dbReference type="SUPFAM" id="SSF54862">
    <property type="entry name" value="4Fe-4S ferredoxins"/>
    <property type="match status" value="1"/>
</dbReference>
<feature type="domain" description="4Fe-4S ferredoxin-type" evidence="5">
    <location>
        <begin position="4"/>
        <end position="33"/>
    </location>
</feature>
<dbReference type="Pfam" id="PF13247">
    <property type="entry name" value="Fer4_11"/>
    <property type="match status" value="1"/>
</dbReference>
<comment type="caution">
    <text evidence="6">The sequence shown here is derived from an EMBL/GenBank/DDBJ whole genome shotgun (WGS) entry which is preliminary data.</text>
</comment>
<dbReference type="AlphaFoldDB" id="A0A6P1ZF35"/>
<keyword evidence="1" id="KW-0004">4Fe-4S</keyword>
<evidence type="ECO:0000256" key="3">
    <source>
        <dbReference type="ARBA" id="ARBA00023004"/>
    </source>
</evidence>
<evidence type="ECO:0000256" key="2">
    <source>
        <dbReference type="ARBA" id="ARBA00022723"/>
    </source>
</evidence>
<dbReference type="RefSeq" id="WP_144306208.1">
    <property type="nucleotide sequence ID" value="NZ_QMIF01000010.1"/>
</dbReference>
<feature type="domain" description="4Fe-4S ferredoxin-type" evidence="5">
    <location>
        <begin position="50"/>
        <end position="81"/>
    </location>
</feature>
<dbReference type="EMBL" id="QMIF01000010">
    <property type="protein sequence ID" value="TVM32591.1"/>
    <property type="molecule type" value="Genomic_DNA"/>
</dbReference>
<dbReference type="GO" id="GO:0051539">
    <property type="term" value="F:4 iron, 4 sulfur cluster binding"/>
    <property type="evidence" value="ECO:0007669"/>
    <property type="project" value="UniProtKB-KW"/>
</dbReference>
<reference evidence="6 7" key="1">
    <citation type="submission" date="2018-06" db="EMBL/GenBank/DDBJ databases">
        <title>Complete genome of Desulfovibrio marinus P48SEP.</title>
        <authorList>
            <person name="Crispim J.S."/>
            <person name="Vidigal P.M.P."/>
            <person name="Silva L.C.F."/>
            <person name="Araujo L.C."/>
            <person name="Laguardia C.N."/>
            <person name="Dias R.S."/>
            <person name="Sousa M.P."/>
            <person name="Paula S.O."/>
            <person name="Silva C."/>
        </authorList>
    </citation>
    <scope>NUCLEOTIDE SEQUENCE [LARGE SCALE GENOMIC DNA]</scope>
    <source>
        <strain evidence="6 7">P48SEP</strain>
    </source>
</reference>
<dbReference type="Gene3D" id="3.30.70.20">
    <property type="match status" value="2"/>
</dbReference>
<dbReference type="InterPro" id="IPR017896">
    <property type="entry name" value="4Fe4S_Fe-S-bd"/>
</dbReference>
<accession>A0A6P1ZF35</accession>
<organism evidence="6 7">
    <name type="scientific">Oceanidesulfovibrio marinus</name>
    <dbReference type="NCBI Taxonomy" id="370038"/>
    <lineage>
        <taxon>Bacteria</taxon>
        <taxon>Pseudomonadati</taxon>
        <taxon>Thermodesulfobacteriota</taxon>
        <taxon>Desulfovibrionia</taxon>
        <taxon>Desulfovibrionales</taxon>
        <taxon>Desulfovibrionaceae</taxon>
        <taxon>Oceanidesulfovibrio</taxon>
    </lineage>
</organism>
<dbReference type="PROSITE" id="PS00198">
    <property type="entry name" value="4FE4S_FER_1"/>
    <property type="match status" value="1"/>
</dbReference>
<evidence type="ECO:0000256" key="4">
    <source>
        <dbReference type="ARBA" id="ARBA00023014"/>
    </source>
</evidence>
<evidence type="ECO:0000313" key="6">
    <source>
        <dbReference type="EMBL" id="TVM32591.1"/>
    </source>
</evidence>
<name>A0A6P1ZF35_9BACT</name>
<keyword evidence="4" id="KW-0411">Iron-sulfur</keyword>
<dbReference type="PROSITE" id="PS51379">
    <property type="entry name" value="4FE4S_FER_2"/>
    <property type="match status" value="3"/>
</dbReference>
<dbReference type="InterPro" id="IPR050954">
    <property type="entry name" value="ET_IronSulfur_Cluster-Binding"/>
</dbReference>
<proteinExistence type="predicted"/>
<protein>
    <submittedName>
        <fullName evidence="6">4Fe-4S ferredoxin</fullName>
    </submittedName>
</protein>
<evidence type="ECO:0000313" key="7">
    <source>
        <dbReference type="Proteomes" id="UP000434052"/>
    </source>
</evidence>
<dbReference type="InterPro" id="IPR017900">
    <property type="entry name" value="4Fe4S_Fe_S_CS"/>
</dbReference>
<evidence type="ECO:0000256" key="1">
    <source>
        <dbReference type="ARBA" id="ARBA00022485"/>
    </source>
</evidence>